<dbReference type="InterPro" id="IPR046870">
    <property type="entry name" value="ABC-3C_CTD3"/>
</dbReference>
<organism evidence="2">
    <name type="scientific">Caulobacter sp. 602-2</name>
    <dbReference type="NCBI Taxonomy" id="2710887"/>
    <lineage>
        <taxon>Bacteria</taxon>
        <taxon>Pseudomonadati</taxon>
        <taxon>Pseudomonadota</taxon>
        <taxon>Alphaproteobacteria</taxon>
        <taxon>Caulobacterales</taxon>
        <taxon>Caulobacteraceae</taxon>
        <taxon>Caulobacter</taxon>
    </lineage>
</organism>
<name>A0A6G4QV93_9CAUL</name>
<protein>
    <recommendedName>
        <fullName evidence="1">ABC-three component systems C-terminal domain-containing protein</fullName>
    </recommendedName>
</protein>
<accession>A0A6G4QV93</accession>
<reference evidence="2" key="1">
    <citation type="submission" date="2020-02" db="EMBL/GenBank/DDBJ databases">
        <authorList>
            <person name="Gao J."/>
            <person name="Sun J."/>
        </authorList>
    </citation>
    <scope>NUCLEOTIDE SEQUENCE</scope>
    <source>
        <strain evidence="2">602-2</strain>
    </source>
</reference>
<dbReference type="Pfam" id="PF20395">
    <property type="entry name" value="CTD3"/>
    <property type="match status" value="1"/>
</dbReference>
<proteinExistence type="predicted"/>
<evidence type="ECO:0000313" key="2">
    <source>
        <dbReference type="EMBL" id="NGM49367.1"/>
    </source>
</evidence>
<gene>
    <name evidence="2" type="ORF">G5B46_07100</name>
</gene>
<dbReference type="EMBL" id="JAAKGT010000002">
    <property type="protein sequence ID" value="NGM49367.1"/>
    <property type="molecule type" value="Genomic_DNA"/>
</dbReference>
<dbReference type="RefSeq" id="WP_165257251.1">
    <property type="nucleotide sequence ID" value="NZ_JAAKGT010000002.1"/>
</dbReference>
<evidence type="ECO:0000259" key="1">
    <source>
        <dbReference type="Pfam" id="PF20395"/>
    </source>
</evidence>
<sequence length="607" mass="64304">MLGVATVTVPASIRTLPGGRLNLCVLQLAQSSLNQINNDQSRPAACAALSHLLVGGGVHASPVLRDIAPGASPVVIVTPEYAFGHGDWAKLDNLVRQQQRPTVLIAGFGATPAASVEAWANGGGETARRLSWTPVSAQLSAARPVNGAWCWLHGFGVDTTCVALLKNHMEQGSELVALEWIQSGTHLLKVSFNDLDLVPMICADMVQTFAQGDGTAVHRMRTALQTAAAPAPPVLVTGSLVQKEPSNANWAIAVDNWLHHVAPARDTLVALANVSIDTPVWPEAQDAWRSLTGVFSRMAPIPRNQKHLRATRGVGTQSIKGAVLRVTSPYVTGGPLAWPPYSPTGEQFYWHVAVGAPLDTTGIPQPIDRLPEIASIELARFTRRAAIGATWCPRVAAGLGVVRQHLSAEAAPIAADLIAGLLHGVRRDARCSPEKVAEDPIGGALALAIHGLATLLTEAGVFVWRAHAGQTGQLVLQAPGANVLIWRDPGFSGRQIGHALGDWLAEPDQHPHLVVLAAGQYGQIDEGPVVRHPRDNIAAGPDSDAPLNLGGGLADHESDITEQRHVRTATLVRLDHLIELYVDYDAAQDAPRMAALIDRLTQAAQAA</sequence>
<feature type="domain" description="ABC-three component systems C-terminal" evidence="1">
    <location>
        <begin position="377"/>
        <end position="542"/>
    </location>
</feature>
<comment type="caution">
    <text evidence="2">The sequence shown here is derived from an EMBL/GenBank/DDBJ whole genome shotgun (WGS) entry which is preliminary data.</text>
</comment>
<dbReference type="AlphaFoldDB" id="A0A6G4QV93"/>